<reference evidence="10 11" key="1">
    <citation type="submission" date="2019-09" db="EMBL/GenBank/DDBJ databases">
        <authorList>
            <person name="Leyn A S."/>
        </authorList>
    </citation>
    <scope>NUCLEOTIDE SEQUENCE [LARGE SCALE GENOMIC DNA]</scope>
    <source>
        <strain evidence="10">AA231_1</strain>
    </source>
</reference>
<dbReference type="FunFam" id="1.10.630.10:FF:000018">
    <property type="entry name" value="Cytochrome P450 monooxygenase"/>
    <property type="match status" value="1"/>
</dbReference>
<evidence type="ECO:0000256" key="2">
    <source>
        <dbReference type="ARBA" id="ARBA00010617"/>
    </source>
</evidence>
<evidence type="ECO:0000256" key="8">
    <source>
        <dbReference type="ARBA" id="ARBA00055433"/>
    </source>
</evidence>
<evidence type="ECO:0000256" key="6">
    <source>
        <dbReference type="ARBA" id="ARBA00023004"/>
    </source>
</evidence>
<dbReference type="PRINTS" id="PR00359">
    <property type="entry name" value="BP450"/>
</dbReference>
<dbReference type="GO" id="GO:0005506">
    <property type="term" value="F:iron ion binding"/>
    <property type="evidence" value="ECO:0007669"/>
    <property type="project" value="InterPro"/>
</dbReference>
<protein>
    <submittedName>
        <fullName evidence="10">Cytochrome P450 hydroxylase</fullName>
    </submittedName>
</protein>
<dbReference type="Gene3D" id="1.10.630.10">
    <property type="entry name" value="Cytochrome P450"/>
    <property type="match status" value="1"/>
</dbReference>
<dbReference type="PANTHER" id="PTHR46696:SF1">
    <property type="entry name" value="CYTOCHROME P450 YJIB-RELATED"/>
    <property type="match status" value="1"/>
</dbReference>
<evidence type="ECO:0000313" key="10">
    <source>
        <dbReference type="EMBL" id="VVJ20831.1"/>
    </source>
</evidence>
<dbReference type="InterPro" id="IPR002397">
    <property type="entry name" value="Cyt_P450_B"/>
</dbReference>
<comment type="pathway">
    <text evidence="1">Antibiotic biosynthesis; vancomycin biosynthesis.</text>
</comment>
<keyword evidence="6 9" id="KW-0408">Iron</keyword>
<dbReference type="InterPro" id="IPR036396">
    <property type="entry name" value="Cyt_P450_sf"/>
</dbReference>
<sequence>MTEPSSLPVKRSCPFDPPDEYRALPGISPLAFDASPGPATGWLVTKLSDVRAVLADARFSHRNDLVALAVPPPFPMDTYAPEPAAPGAFPKMDGAEHARYRKLIAKYFTVRRTRELVPAAERIAGELLDAMAAGGTEAELVAAYAEPLATRLMCELVGVPESDREELLHHLNVVARMRYSLEELIAAITVVGGTLERLVDAAFDDPGEDMLGELARTGELDRPELVNLAWALVGGGFDTTTNMLALGTFALFEHRDQLERLRADPALWPNAVEELLRYLTVSHLGASRAALADVELGDQVIRAGETVVVALPAANRDPGRFPDPDRLDIGRATQGHVAFGHGVHQCIGQHLARFTMRVGFEALFTRFPALRLAVEQEQVPLRDDMLHYGVHALPVTWTSGVV</sequence>
<dbReference type="SUPFAM" id="SSF48264">
    <property type="entry name" value="Cytochrome P450"/>
    <property type="match status" value="1"/>
</dbReference>
<proteinExistence type="inferred from homology"/>
<evidence type="ECO:0000256" key="9">
    <source>
        <dbReference type="RuleBase" id="RU000461"/>
    </source>
</evidence>
<dbReference type="GO" id="GO:0020037">
    <property type="term" value="F:heme binding"/>
    <property type="evidence" value="ECO:0007669"/>
    <property type="project" value="InterPro"/>
</dbReference>
<gene>
    <name evidence="10" type="ORF">AA23TX_05852</name>
</gene>
<dbReference type="CDD" id="cd11030">
    <property type="entry name" value="CYP105-like"/>
    <property type="match status" value="1"/>
</dbReference>
<dbReference type="Proteomes" id="UP000399805">
    <property type="component" value="Unassembled WGS sequence"/>
</dbReference>
<evidence type="ECO:0000256" key="4">
    <source>
        <dbReference type="ARBA" id="ARBA00022723"/>
    </source>
</evidence>
<keyword evidence="4 9" id="KW-0479">Metal-binding</keyword>
<dbReference type="PROSITE" id="PS00086">
    <property type="entry name" value="CYTOCHROME_P450"/>
    <property type="match status" value="1"/>
</dbReference>
<dbReference type="EMBL" id="CABVGP010000002">
    <property type="protein sequence ID" value="VVJ20831.1"/>
    <property type="molecule type" value="Genomic_DNA"/>
</dbReference>
<keyword evidence="7 9" id="KW-0503">Monooxygenase</keyword>
<keyword evidence="5 9" id="KW-0560">Oxidoreductase</keyword>
<comment type="similarity">
    <text evidence="2 9">Belongs to the cytochrome P450 family.</text>
</comment>
<evidence type="ECO:0000256" key="7">
    <source>
        <dbReference type="ARBA" id="ARBA00023033"/>
    </source>
</evidence>
<accession>A0A6I8LUX5</accession>
<evidence type="ECO:0000256" key="3">
    <source>
        <dbReference type="ARBA" id="ARBA00022617"/>
    </source>
</evidence>
<dbReference type="PANTHER" id="PTHR46696">
    <property type="entry name" value="P450, PUTATIVE (EUROFUNG)-RELATED"/>
    <property type="match status" value="1"/>
</dbReference>
<evidence type="ECO:0000313" key="11">
    <source>
        <dbReference type="Proteomes" id="UP000399805"/>
    </source>
</evidence>
<dbReference type="InterPro" id="IPR001128">
    <property type="entry name" value="Cyt_P450"/>
</dbReference>
<dbReference type="GO" id="GO:0016705">
    <property type="term" value="F:oxidoreductase activity, acting on paired donors, with incorporation or reduction of molecular oxygen"/>
    <property type="evidence" value="ECO:0007669"/>
    <property type="project" value="InterPro"/>
</dbReference>
<dbReference type="GO" id="GO:0004497">
    <property type="term" value="F:monooxygenase activity"/>
    <property type="evidence" value="ECO:0007669"/>
    <property type="project" value="UniProtKB-KW"/>
</dbReference>
<evidence type="ECO:0000256" key="1">
    <source>
        <dbReference type="ARBA" id="ARBA00004660"/>
    </source>
</evidence>
<evidence type="ECO:0000256" key="5">
    <source>
        <dbReference type="ARBA" id="ARBA00023002"/>
    </source>
</evidence>
<organism evidence="10 11">
    <name type="scientific">Amycolatopsis camponoti</name>
    <dbReference type="NCBI Taxonomy" id="2606593"/>
    <lineage>
        <taxon>Bacteria</taxon>
        <taxon>Bacillati</taxon>
        <taxon>Actinomycetota</taxon>
        <taxon>Actinomycetes</taxon>
        <taxon>Pseudonocardiales</taxon>
        <taxon>Pseudonocardiaceae</taxon>
        <taxon>Amycolatopsis</taxon>
    </lineage>
</organism>
<dbReference type="Pfam" id="PF00067">
    <property type="entry name" value="p450"/>
    <property type="match status" value="1"/>
</dbReference>
<dbReference type="InterPro" id="IPR017972">
    <property type="entry name" value="Cyt_P450_CS"/>
</dbReference>
<comment type="function">
    <text evidence="8">Involved in the coupling of aromatic side chains of the heptapeptide of vancomycin.</text>
</comment>
<dbReference type="RefSeq" id="WP_155545877.1">
    <property type="nucleotide sequence ID" value="NZ_CABVGP010000002.1"/>
</dbReference>
<keyword evidence="11" id="KW-1185">Reference proteome</keyword>
<keyword evidence="3 9" id="KW-0349">Heme</keyword>
<name>A0A6I8LUX5_9PSEU</name>
<dbReference type="AlphaFoldDB" id="A0A6I8LUX5"/>
<dbReference type="PRINTS" id="PR00385">
    <property type="entry name" value="P450"/>
</dbReference>